<dbReference type="GeneID" id="111114007"/>
<sequence length="301" mass="34192">MLQRSFLSYTKSRCFPLVLTSTIEVPGIDDICQISVVSPGKLWVGNNRTLKQVDSTGHVLRTLDDKYKYRNESGHTVSVEGDLVFIAEVLIRVEPTASDGRTSQYIYNIHKMTADGSITTLFTLDVPDLAPRCIHSSHINGDLLIGLIHYSVPPTCRVMRCEGTGRKILDIELDEEEQRLYRYPEYITENKINGDIVVSDEEKRALVVVGRSGRHRFDYRGHSTDESFHPRGVCTDILGRILVIHVEGNSKRSTVYLISLLDQEGRFLTKLLKERQELRCLCVDDKNNIYVGCNDKIKVFT</sequence>
<dbReference type="SUPFAM" id="SSF101898">
    <property type="entry name" value="NHL repeat"/>
    <property type="match status" value="1"/>
</dbReference>
<dbReference type="Proteomes" id="UP000694844">
    <property type="component" value="Chromosome 9"/>
</dbReference>
<evidence type="ECO:0000313" key="2">
    <source>
        <dbReference type="RefSeq" id="XP_022308005.1"/>
    </source>
</evidence>
<evidence type="ECO:0000313" key="1">
    <source>
        <dbReference type="Proteomes" id="UP000694844"/>
    </source>
</evidence>
<dbReference type="AlphaFoldDB" id="A0A8B8BXH8"/>
<dbReference type="Gene3D" id="2.120.10.30">
    <property type="entry name" value="TolB, C-terminal domain"/>
    <property type="match status" value="1"/>
</dbReference>
<reference evidence="2" key="1">
    <citation type="submission" date="2025-08" db="UniProtKB">
        <authorList>
            <consortium name="RefSeq"/>
        </authorList>
    </citation>
    <scope>IDENTIFICATION</scope>
    <source>
        <tissue evidence="2">Whole sample</tissue>
    </source>
</reference>
<keyword evidence="1" id="KW-1185">Reference proteome</keyword>
<organism evidence="1 2">
    <name type="scientific">Crassostrea virginica</name>
    <name type="common">Eastern oyster</name>
    <dbReference type="NCBI Taxonomy" id="6565"/>
    <lineage>
        <taxon>Eukaryota</taxon>
        <taxon>Metazoa</taxon>
        <taxon>Spiralia</taxon>
        <taxon>Lophotrochozoa</taxon>
        <taxon>Mollusca</taxon>
        <taxon>Bivalvia</taxon>
        <taxon>Autobranchia</taxon>
        <taxon>Pteriomorphia</taxon>
        <taxon>Ostreida</taxon>
        <taxon>Ostreoidea</taxon>
        <taxon>Ostreidae</taxon>
        <taxon>Crassostrea</taxon>
    </lineage>
</organism>
<protein>
    <submittedName>
        <fullName evidence="2">Uncharacterized protein LOC111114007</fullName>
    </submittedName>
</protein>
<dbReference type="RefSeq" id="XP_022308005.1">
    <property type="nucleotide sequence ID" value="XM_022452297.1"/>
</dbReference>
<dbReference type="InterPro" id="IPR011042">
    <property type="entry name" value="6-blade_b-propeller_TolB-like"/>
</dbReference>
<gene>
    <name evidence="2" type="primary">LOC111114007</name>
</gene>
<proteinExistence type="predicted"/>
<dbReference type="OrthoDB" id="264520at2759"/>
<name>A0A8B8BXH8_CRAVI</name>
<dbReference type="KEGG" id="cvn:111114007"/>
<accession>A0A8B8BXH8</accession>